<name>A0AAD7Z776_DIPPU</name>
<evidence type="ECO:0000313" key="2">
    <source>
        <dbReference type="Proteomes" id="UP001233999"/>
    </source>
</evidence>
<evidence type="ECO:0000313" key="1">
    <source>
        <dbReference type="EMBL" id="KAJ9575450.1"/>
    </source>
</evidence>
<accession>A0AAD7Z776</accession>
<dbReference type="AlphaFoldDB" id="A0AAD7Z776"/>
<gene>
    <name evidence="1" type="ORF">L9F63_007655</name>
</gene>
<keyword evidence="2" id="KW-1185">Reference proteome</keyword>
<reference evidence="1" key="2">
    <citation type="submission" date="2023-05" db="EMBL/GenBank/DDBJ databases">
        <authorList>
            <person name="Fouks B."/>
        </authorList>
    </citation>
    <scope>NUCLEOTIDE SEQUENCE</scope>
    <source>
        <strain evidence="1">Stay&amp;Tobe</strain>
        <tissue evidence="1">Testes</tissue>
    </source>
</reference>
<feature type="non-terminal residue" evidence="1">
    <location>
        <position position="1"/>
    </location>
</feature>
<comment type="caution">
    <text evidence="1">The sequence shown here is derived from an EMBL/GenBank/DDBJ whole genome shotgun (WGS) entry which is preliminary data.</text>
</comment>
<dbReference type="EMBL" id="JASPKZ010009837">
    <property type="protein sequence ID" value="KAJ9575450.1"/>
    <property type="molecule type" value="Genomic_DNA"/>
</dbReference>
<protein>
    <submittedName>
        <fullName evidence="1">Uncharacterized protein</fullName>
    </submittedName>
</protein>
<reference evidence="1" key="1">
    <citation type="journal article" date="2023" name="IScience">
        <title>Live-bearing cockroach genome reveals convergent evolutionary mechanisms linked to viviparity in insects and beyond.</title>
        <authorList>
            <person name="Fouks B."/>
            <person name="Harrison M.C."/>
            <person name="Mikhailova A.A."/>
            <person name="Marchal E."/>
            <person name="English S."/>
            <person name="Carruthers M."/>
            <person name="Jennings E.C."/>
            <person name="Chiamaka E.L."/>
            <person name="Frigard R.A."/>
            <person name="Pippel M."/>
            <person name="Attardo G.M."/>
            <person name="Benoit J.B."/>
            <person name="Bornberg-Bauer E."/>
            <person name="Tobe S.S."/>
        </authorList>
    </citation>
    <scope>NUCLEOTIDE SEQUENCE</scope>
    <source>
        <strain evidence="1">Stay&amp;Tobe</strain>
    </source>
</reference>
<dbReference type="Proteomes" id="UP001233999">
    <property type="component" value="Unassembled WGS sequence"/>
</dbReference>
<organism evidence="1 2">
    <name type="scientific">Diploptera punctata</name>
    <name type="common">Pacific beetle cockroach</name>
    <dbReference type="NCBI Taxonomy" id="6984"/>
    <lineage>
        <taxon>Eukaryota</taxon>
        <taxon>Metazoa</taxon>
        <taxon>Ecdysozoa</taxon>
        <taxon>Arthropoda</taxon>
        <taxon>Hexapoda</taxon>
        <taxon>Insecta</taxon>
        <taxon>Pterygota</taxon>
        <taxon>Neoptera</taxon>
        <taxon>Polyneoptera</taxon>
        <taxon>Dictyoptera</taxon>
        <taxon>Blattodea</taxon>
        <taxon>Blaberoidea</taxon>
        <taxon>Blaberidae</taxon>
        <taxon>Diplopterinae</taxon>
        <taxon>Diploptera</taxon>
    </lineage>
</organism>
<sequence>VEAGLWCFVPGKAIEEYIRLIRAIENHEMCGIPERISDILARLNKPSLKYFDSRYNEDFDLRDMKLFGVELLEILESPMNVTSNLTVTYKKEGASCFVTGCIFIEHCTEMSNPYSNRQALLIYLRNLVRANNCDIALRNLREWPGPRNNQPRPFLVSPIRKLKKQFCVFGDFISEVYEKEAVQESPTDWNECNMAVECTFSLICPKYVHPLWIEFQDMEGENRNRGNCLLERETELFSRTLGENYEFNLTIKLKHPSASENLIEVTERCITNCSGKQECLFHIRESNSTSTCQI</sequence>
<proteinExistence type="predicted"/>